<evidence type="ECO:0000256" key="1">
    <source>
        <dbReference type="SAM" id="Phobius"/>
    </source>
</evidence>
<feature type="transmembrane region" description="Helical" evidence="1">
    <location>
        <begin position="550"/>
        <end position="571"/>
    </location>
</feature>
<evidence type="ECO:0008006" key="4">
    <source>
        <dbReference type="Google" id="ProtNLM"/>
    </source>
</evidence>
<evidence type="ECO:0000313" key="3">
    <source>
        <dbReference type="Proteomes" id="UP001146336"/>
    </source>
</evidence>
<accession>A0ABT6D551</accession>
<feature type="transmembrane region" description="Helical" evidence="1">
    <location>
        <begin position="331"/>
        <end position="352"/>
    </location>
</feature>
<feature type="transmembrane region" description="Helical" evidence="1">
    <location>
        <begin position="300"/>
        <end position="319"/>
    </location>
</feature>
<dbReference type="RefSeq" id="WP_199404253.1">
    <property type="nucleotide sequence ID" value="NZ_JAOZFC020000001.1"/>
</dbReference>
<keyword evidence="1" id="KW-0812">Transmembrane</keyword>
<feature type="transmembrane region" description="Helical" evidence="1">
    <location>
        <begin position="125"/>
        <end position="143"/>
    </location>
</feature>
<feature type="transmembrane region" description="Helical" evidence="1">
    <location>
        <begin position="275"/>
        <end position="293"/>
    </location>
</feature>
<dbReference type="Proteomes" id="UP001146336">
    <property type="component" value="Unassembled WGS sequence"/>
</dbReference>
<evidence type="ECO:0000313" key="2">
    <source>
        <dbReference type="EMBL" id="MDF9300109.1"/>
    </source>
</evidence>
<dbReference type="EMBL" id="JAOZFC020000001">
    <property type="protein sequence ID" value="MDF9300109.1"/>
    <property type="molecule type" value="Genomic_DNA"/>
</dbReference>
<keyword evidence="1" id="KW-1133">Transmembrane helix</keyword>
<protein>
    <recommendedName>
        <fullName evidence="4">YfhO family protein</fullName>
    </recommendedName>
</protein>
<feature type="transmembrane region" description="Helical" evidence="1">
    <location>
        <begin position="150"/>
        <end position="169"/>
    </location>
</feature>
<name>A0ABT6D551_9LACO</name>
<feature type="transmembrane region" description="Helical" evidence="1">
    <location>
        <begin position="98"/>
        <end position="119"/>
    </location>
</feature>
<proteinExistence type="predicted"/>
<keyword evidence="3" id="KW-1185">Reference proteome</keyword>
<feature type="transmembrane region" description="Helical" evidence="1">
    <location>
        <begin position="225"/>
        <end position="247"/>
    </location>
</feature>
<comment type="caution">
    <text evidence="2">The sequence shown here is derived from an EMBL/GenBank/DDBJ whole genome shotgun (WGS) entry which is preliminary data.</text>
</comment>
<feature type="transmembrane region" description="Helical" evidence="1">
    <location>
        <begin position="63"/>
        <end position="86"/>
    </location>
</feature>
<keyword evidence="1" id="KW-0472">Membrane</keyword>
<feature type="transmembrane region" description="Helical" evidence="1">
    <location>
        <begin position="189"/>
        <end position="213"/>
    </location>
</feature>
<gene>
    <name evidence="2" type="ORF">OIT47_007485</name>
</gene>
<organism evidence="2 3">
    <name type="scientific">Weissella fermenti</name>
    <dbReference type="NCBI Taxonomy" id="2987699"/>
    <lineage>
        <taxon>Bacteria</taxon>
        <taxon>Bacillati</taxon>
        <taxon>Bacillota</taxon>
        <taxon>Bacilli</taxon>
        <taxon>Lactobacillales</taxon>
        <taxon>Lactobacillaceae</taxon>
        <taxon>Weissella</taxon>
    </lineage>
</organism>
<reference evidence="2" key="1">
    <citation type="submission" date="2023-03" db="EMBL/GenBank/DDBJ databases">
        <title>Comparative genomics of Weissella fermenti BK2, and weissella type species.</title>
        <authorList>
            <person name="Lee J.K."/>
            <person name="Baek J.H."/>
            <person name="Kim J.M."/>
            <person name="Choi D.G."/>
            <person name="Jeon C.O."/>
        </authorList>
    </citation>
    <scope>NUCLEOTIDE SEQUENCE</scope>
    <source>
        <strain evidence="2">BK2</strain>
    </source>
</reference>
<sequence length="577" mass="63444">MKKTISYVVIGVVLAVVVGMVVKPMFDPLMWLNVDMFYHLARVHQLDYWFNGQGLFPQNFNSFGGIGIAVNIFYPWQVLGIFAALTASVSGILSQLQWILALMTFATSVLAFVAAKWAGLKKLPALLFALLYTFQVHVALEMLTSGSFSTAAGTMFIPFAFFGLYRVLAKQDFSWSPVLMMAVGGVGMAYAHLMTFLIVHLIMIIAFAVVLLISPQRRHVFMAGLRYAVLLVPGALAVLGPIVYLQMSNILKSPASSILAQRTYNISDFVLKQPGFESGLMLVPLLLLLFLFRRFYQDKLAYVLVVVGVGMLLMSTNIFPWDILQNTPIAVIQMPARLLLPSLALLEVIVFMNESEDKISTGIILALTALAVFNGAKAVDNFASATKKLPELTTTQIAQFGTGVSDGYGVPETFAVTDQNTRDDRFWLMMNYSDYMPKAALTNQADNLSFIGNDQNGLRLLAHELQFTSGAVVKPTKVNITPQTMSLTVPAVSDKGQVKLPVLGYNKLPLVIKVDEKIVPARIVAGQWAINAKALQGQTHTVKISQQTPIWLVIMSVISLAWPVVIIAIIISRKVKK</sequence>
<feature type="transmembrane region" description="Helical" evidence="1">
    <location>
        <begin position="7"/>
        <end position="26"/>
    </location>
</feature>